<name>A0A518DKT9_9BACT</name>
<dbReference type="Pfam" id="PF13360">
    <property type="entry name" value="PQQ_2"/>
    <property type="match status" value="2"/>
</dbReference>
<feature type="compositionally biased region" description="Basic and acidic residues" evidence="1">
    <location>
        <begin position="126"/>
        <end position="140"/>
    </location>
</feature>
<dbReference type="InterPro" id="IPR002372">
    <property type="entry name" value="PQQ_rpt_dom"/>
</dbReference>
<feature type="signal peptide" evidence="2">
    <location>
        <begin position="1"/>
        <end position="27"/>
    </location>
</feature>
<feature type="domain" description="Pyrrolo-quinoline quinone repeat" evidence="3">
    <location>
        <begin position="180"/>
        <end position="313"/>
    </location>
</feature>
<dbReference type="AlphaFoldDB" id="A0A518DKT9"/>
<dbReference type="PANTHER" id="PTHR34512">
    <property type="entry name" value="CELL SURFACE PROTEIN"/>
    <property type="match status" value="1"/>
</dbReference>
<gene>
    <name evidence="4" type="ORF">Pla8534_01940</name>
</gene>
<organism evidence="4 5">
    <name type="scientific">Lignipirellula cremea</name>
    <dbReference type="NCBI Taxonomy" id="2528010"/>
    <lineage>
        <taxon>Bacteria</taxon>
        <taxon>Pseudomonadati</taxon>
        <taxon>Planctomycetota</taxon>
        <taxon>Planctomycetia</taxon>
        <taxon>Pirellulales</taxon>
        <taxon>Pirellulaceae</taxon>
        <taxon>Lignipirellula</taxon>
    </lineage>
</organism>
<dbReference type="SMART" id="SM00564">
    <property type="entry name" value="PQQ"/>
    <property type="match status" value="4"/>
</dbReference>
<evidence type="ECO:0000313" key="4">
    <source>
        <dbReference type="EMBL" id="QDU92446.1"/>
    </source>
</evidence>
<sequence length="456" mass="49343" precursor="true">MPQLRKTLAGWLAGCTLSLGMVSLVQAQPTGWRGDGSGRFETAQPPTQWSQESENIVWKVEVGGGYSSPVLSGGRLFLTAQPSDVVCIDAESGQELWRQAAGYAAALGEQEAARIAEKQAQLEAEKKELGKQQEALRKSNPDSPELELLNERRQAIDKQRQEFEREFPPEKRGGAGNAAATIACDGKRVFALFGTGILAAFDVDGDRLWIQRLEAPQQGFGHSASPVLASGHLIVHIEQLKALDPATGEAVWSVDLPAKFGTPIVTRIAGQEVLITPSGALVVANEGKVLTEKQFGLSNNSPLVHDGVLYAHEGGEIKAFRLPATLQTPLKLELLWETSATRDQRMASAVYHDGLLYGGGRRGIMEVIDAETGNSVYRKRLDIGELFASPTLAGGYLYYGGKDGQTLVLRPGRKYDEVAINASERINATPLFAGRRMYLRADRSLYCIEAGEAGAE</sequence>
<evidence type="ECO:0000259" key="3">
    <source>
        <dbReference type="Pfam" id="PF13360"/>
    </source>
</evidence>
<dbReference type="InterPro" id="IPR015943">
    <property type="entry name" value="WD40/YVTN_repeat-like_dom_sf"/>
</dbReference>
<proteinExistence type="predicted"/>
<dbReference type="InterPro" id="IPR018391">
    <property type="entry name" value="PQQ_b-propeller_rpt"/>
</dbReference>
<dbReference type="EMBL" id="CP036433">
    <property type="protein sequence ID" value="QDU92446.1"/>
    <property type="molecule type" value="Genomic_DNA"/>
</dbReference>
<dbReference type="SUPFAM" id="SSF50998">
    <property type="entry name" value="Quinoprotein alcohol dehydrogenase-like"/>
    <property type="match status" value="1"/>
</dbReference>
<evidence type="ECO:0000256" key="1">
    <source>
        <dbReference type="SAM" id="MobiDB-lite"/>
    </source>
</evidence>
<dbReference type="KEGG" id="lcre:Pla8534_01940"/>
<dbReference type="InterPro" id="IPR011047">
    <property type="entry name" value="Quinoprotein_ADH-like_sf"/>
</dbReference>
<dbReference type="Gene3D" id="2.130.10.10">
    <property type="entry name" value="YVTN repeat-like/Quinoprotein amine dehydrogenase"/>
    <property type="match status" value="1"/>
</dbReference>
<evidence type="ECO:0000256" key="2">
    <source>
        <dbReference type="SAM" id="SignalP"/>
    </source>
</evidence>
<dbReference type="OrthoDB" id="244732at2"/>
<feature type="region of interest" description="Disordered" evidence="1">
    <location>
        <begin position="126"/>
        <end position="148"/>
    </location>
</feature>
<protein>
    <submittedName>
        <fullName evidence="4">Outer membrane biogenesis protein BamB</fullName>
    </submittedName>
</protein>
<dbReference type="Proteomes" id="UP000317648">
    <property type="component" value="Chromosome"/>
</dbReference>
<keyword evidence="5" id="KW-1185">Reference proteome</keyword>
<feature type="domain" description="Pyrrolo-quinoline quinone repeat" evidence="3">
    <location>
        <begin position="51"/>
        <end position="101"/>
    </location>
</feature>
<feature type="chain" id="PRO_5021943503" evidence="2">
    <location>
        <begin position="28"/>
        <end position="456"/>
    </location>
</feature>
<reference evidence="4 5" key="1">
    <citation type="submission" date="2019-02" db="EMBL/GenBank/DDBJ databases">
        <title>Deep-cultivation of Planctomycetes and their phenomic and genomic characterization uncovers novel biology.</title>
        <authorList>
            <person name="Wiegand S."/>
            <person name="Jogler M."/>
            <person name="Boedeker C."/>
            <person name="Pinto D."/>
            <person name="Vollmers J."/>
            <person name="Rivas-Marin E."/>
            <person name="Kohn T."/>
            <person name="Peeters S.H."/>
            <person name="Heuer A."/>
            <person name="Rast P."/>
            <person name="Oberbeckmann S."/>
            <person name="Bunk B."/>
            <person name="Jeske O."/>
            <person name="Meyerdierks A."/>
            <person name="Storesund J.E."/>
            <person name="Kallscheuer N."/>
            <person name="Luecker S."/>
            <person name="Lage O.M."/>
            <person name="Pohl T."/>
            <person name="Merkel B.J."/>
            <person name="Hornburger P."/>
            <person name="Mueller R.-W."/>
            <person name="Bruemmer F."/>
            <person name="Labrenz M."/>
            <person name="Spormann A.M."/>
            <person name="Op den Camp H."/>
            <person name="Overmann J."/>
            <person name="Amann R."/>
            <person name="Jetten M.S.M."/>
            <person name="Mascher T."/>
            <person name="Medema M.H."/>
            <person name="Devos D.P."/>
            <person name="Kaster A.-K."/>
            <person name="Ovreas L."/>
            <person name="Rohde M."/>
            <person name="Galperin M.Y."/>
            <person name="Jogler C."/>
        </authorList>
    </citation>
    <scope>NUCLEOTIDE SEQUENCE [LARGE SCALE GENOMIC DNA]</scope>
    <source>
        <strain evidence="4 5">Pla85_3_4</strain>
    </source>
</reference>
<keyword evidence="2" id="KW-0732">Signal</keyword>
<accession>A0A518DKT9</accession>
<dbReference type="Gene3D" id="2.40.10.480">
    <property type="match status" value="1"/>
</dbReference>
<dbReference type="PANTHER" id="PTHR34512:SF30">
    <property type="entry name" value="OUTER MEMBRANE PROTEIN ASSEMBLY FACTOR BAMB"/>
    <property type="match status" value="1"/>
</dbReference>
<dbReference type="RefSeq" id="WP_145048398.1">
    <property type="nucleotide sequence ID" value="NZ_CP036433.1"/>
</dbReference>
<evidence type="ECO:0000313" key="5">
    <source>
        <dbReference type="Proteomes" id="UP000317648"/>
    </source>
</evidence>